<dbReference type="Proteomes" id="UP000893823">
    <property type="component" value="Unassembled WGS sequence"/>
</dbReference>
<dbReference type="GO" id="GO:0051604">
    <property type="term" value="P:protein maturation"/>
    <property type="evidence" value="ECO:0007669"/>
    <property type="project" value="InterPro"/>
</dbReference>
<feature type="transmembrane region" description="Helical" evidence="7">
    <location>
        <begin position="328"/>
        <end position="348"/>
    </location>
</feature>
<accession>A0A1H1VMT9</accession>
<evidence type="ECO:0000256" key="3">
    <source>
        <dbReference type="ARBA" id="ARBA00022692"/>
    </source>
</evidence>
<evidence type="ECO:0000256" key="7">
    <source>
        <dbReference type="SAM" id="Phobius"/>
    </source>
</evidence>
<evidence type="ECO:0000259" key="9">
    <source>
        <dbReference type="Pfam" id="PF25179"/>
    </source>
</evidence>
<feature type="transmembrane region" description="Helical" evidence="7">
    <location>
        <begin position="180"/>
        <end position="201"/>
    </location>
</feature>
<dbReference type="PANTHER" id="PTHR14463">
    <property type="entry name" value="LIPASE MATURATION FACTOR"/>
    <property type="match status" value="1"/>
</dbReference>
<reference evidence="12" key="2">
    <citation type="submission" date="2016-10" db="EMBL/GenBank/DDBJ databases">
        <authorList>
            <person name="Varghese N."/>
            <person name="Submissions S."/>
        </authorList>
    </citation>
    <scope>NUCLEOTIDE SEQUENCE [LARGE SCALE GENOMIC DNA]</scope>
    <source>
        <strain evidence="12">CPCC 202695</strain>
    </source>
</reference>
<dbReference type="InterPro" id="IPR057433">
    <property type="entry name" value="LMF1/2_C"/>
</dbReference>
<feature type="domain" description="Lipase maturation factor 1/2 C-terminal" evidence="9">
    <location>
        <begin position="367"/>
        <end position="506"/>
    </location>
</feature>
<sequence length="516" mass="58946">MDGTDWFWWFDARDSDLAREVLQRGIAALYLIAFVSTLNQFRVLLGERGLLPVPDLLDAVRATERRMHEREARLGEKVGPLRRTRRRGYLGPTVFRRWGYSDAKLVGVAVVGVVLAASVVVGLPQLGPPWLPMLVFLAMWGLYLSIASVGQTFYGFGWEMLLCEAGFLVAFLGSREVPPPLLIIVLVWWLVFRLEFGAGMIKIRGDRAWRDLTALYYHHETQPMPGPLSRQAHLLPKWFHRFEVLGNHFAQLVVPFLLFAPQPVRTVAAAVIIATQLWLVITGNFAWLNWITIVLAFGAVGDTAVQWLLPWLPLDAIEAPADAASPRWWIAIVLLVTALILWLSRHPLMNLFSKRQLMNASFDRFMLVNAYGAFGSVTRQRVEVIVEGTADDPRDPSAEWREYGFKGKPGDAKRIPRQFAPYHLRLDWLMWFLPLGRIEENWFLRFLEKLLEADAATLKLLAHDPFRGERPTAVRARTELYTFATRDEHRRTGDVWVRHPLGTAIPPISLRPTHRD</sequence>
<dbReference type="PANTHER" id="PTHR14463:SF10">
    <property type="entry name" value="LIPASE MATURATION FACTOR 1"/>
    <property type="match status" value="1"/>
</dbReference>
<keyword evidence="5 7" id="KW-1133">Transmembrane helix</keyword>
<name>A0A1H1VMT9_9MICO</name>
<evidence type="ECO:0000256" key="5">
    <source>
        <dbReference type="ARBA" id="ARBA00022989"/>
    </source>
</evidence>
<reference evidence="10" key="3">
    <citation type="submission" date="2022-06" db="EMBL/GenBank/DDBJ databases">
        <title>Genomic Encyclopedia of Type Strains, Phase III (KMG-III): the genomes of soil and plant-associated and newly described type strains.</title>
        <authorList>
            <person name="Whitman W."/>
        </authorList>
    </citation>
    <scope>NUCLEOTIDE SEQUENCE</scope>
    <source>
        <strain evidence="10">CPCC 202695</strain>
    </source>
</reference>
<evidence type="ECO:0000256" key="1">
    <source>
        <dbReference type="ARBA" id="ARBA00004477"/>
    </source>
</evidence>
<dbReference type="InterPro" id="IPR057434">
    <property type="entry name" value="LMF1/2_N"/>
</dbReference>
<evidence type="ECO:0000256" key="6">
    <source>
        <dbReference type="ARBA" id="ARBA00023136"/>
    </source>
</evidence>
<comment type="similarity">
    <text evidence="2">Belongs to the lipase maturation factor family.</text>
</comment>
<keyword evidence="6 7" id="KW-0472">Membrane</keyword>
<feature type="transmembrane region" description="Helical" evidence="7">
    <location>
        <begin position="288"/>
        <end position="308"/>
    </location>
</feature>
<dbReference type="STRING" id="589382.SAMN04489721_2040"/>
<evidence type="ECO:0000259" key="8">
    <source>
        <dbReference type="Pfam" id="PF06762"/>
    </source>
</evidence>
<protein>
    <submittedName>
        <fullName evidence="11">Lipase maturation factor</fullName>
    </submittedName>
</protein>
<dbReference type="EMBL" id="LT629755">
    <property type="protein sequence ID" value="SDS86005.1"/>
    <property type="molecule type" value="Genomic_DNA"/>
</dbReference>
<feature type="transmembrane region" description="Helical" evidence="7">
    <location>
        <begin position="25"/>
        <end position="45"/>
    </location>
</feature>
<gene>
    <name evidence="10" type="ORF">BCL57_000108</name>
    <name evidence="11" type="ORF">SAMN04489721_2040</name>
</gene>
<feature type="transmembrane region" description="Helical" evidence="7">
    <location>
        <begin position="105"/>
        <end position="124"/>
    </location>
</feature>
<dbReference type="OrthoDB" id="9793230at2"/>
<evidence type="ECO:0000256" key="2">
    <source>
        <dbReference type="ARBA" id="ARBA00005512"/>
    </source>
</evidence>
<dbReference type="AlphaFoldDB" id="A0A1H1VMT9"/>
<feature type="transmembrane region" description="Helical" evidence="7">
    <location>
        <begin position="264"/>
        <end position="281"/>
    </location>
</feature>
<reference evidence="11" key="1">
    <citation type="submission" date="2016-10" db="EMBL/GenBank/DDBJ databases">
        <authorList>
            <person name="de Groot N.N."/>
        </authorList>
    </citation>
    <scope>NUCLEOTIDE SEQUENCE [LARGE SCALE GENOMIC DNA]</scope>
    <source>
        <strain evidence="11">CPCC 202695</strain>
    </source>
</reference>
<dbReference type="RefSeq" id="WP_092671782.1">
    <property type="nucleotide sequence ID" value="NZ_BMDN01000001.1"/>
</dbReference>
<evidence type="ECO:0000313" key="13">
    <source>
        <dbReference type="Proteomes" id="UP000893823"/>
    </source>
</evidence>
<organism evidence="11 12">
    <name type="scientific">Agromyces flavus</name>
    <dbReference type="NCBI Taxonomy" id="589382"/>
    <lineage>
        <taxon>Bacteria</taxon>
        <taxon>Bacillati</taxon>
        <taxon>Actinomycetota</taxon>
        <taxon>Actinomycetes</taxon>
        <taxon>Micrococcales</taxon>
        <taxon>Microbacteriaceae</taxon>
        <taxon>Agromyces</taxon>
    </lineage>
</organism>
<evidence type="ECO:0000313" key="11">
    <source>
        <dbReference type="EMBL" id="SDS86005.1"/>
    </source>
</evidence>
<dbReference type="InterPro" id="IPR009613">
    <property type="entry name" value="LMF"/>
</dbReference>
<dbReference type="Pfam" id="PF25179">
    <property type="entry name" value="LMF1_C"/>
    <property type="match status" value="1"/>
</dbReference>
<dbReference type="Proteomes" id="UP000199482">
    <property type="component" value="Chromosome I"/>
</dbReference>
<proteinExistence type="inferred from homology"/>
<feature type="domain" description="Lipase maturation factor 1/2 N-terminal" evidence="8">
    <location>
        <begin position="154"/>
        <end position="306"/>
    </location>
</feature>
<evidence type="ECO:0000313" key="12">
    <source>
        <dbReference type="Proteomes" id="UP000199482"/>
    </source>
</evidence>
<feature type="transmembrane region" description="Helical" evidence="7">
    <location>
        <begin position="130"/>
        <end position="149"/>
    </location>
</feature>
<comment type="subcellular location">
    <subcellularLocation>
        <location evidence="1">Endoplasmic reticulum membrane</location>
        <topology evidence="1">Multi-pass membrane protein</topology>
    </subcellularLocation>
</comment>
<evidence type="ECO:0000313" key="10">
    <source>
        <dbReference type="EMBL" id="MCP2365966.1"/>
    </source>
</evidence>
<keyword evidence="3 7" id="KW-0812">Transmembrane</keyword>
<keyword evidence="4" id="KW-0256">Endoplasmic reticulum</keyword>
<evidence type="ECO:0000256" key="4">
    <source>
        <dbReference type="ARBA" id="ARBA00022824"/>
    </source>
</evidence>
<dbReference type="EMBL" id="SODL02000001">
    <property type="protein sequence ID" value="MCP2365966.1"/>
    <property type="molecule type" value="Genomic_DNA"/>
</dbReference>
<keyword evidence="13" id="KW-1185">Reference proteome</keyword>
<dbReference type="Pfam" id="PF06762">
    <property type="entry name" value="LMF1"/>
    <property type="match status" value="1"/>
</dbReference>